<sequence>MATSPEYLDGSTIVIGLIWYEVVEATVPTAVTGYVELEILELAPAERLRLLCTTVEVAAAEGEATVTTAVLEDGEMEDTGFGSELKFEQVPRFRCSEAVRDGFDAENKALHKEHRSLTALGRPVSGLLTSMGSR</sequence>
<accession>A0A2P2KCZ0</accession>
<name>A0A2P2KCZ0_RHIMU</name>
<evidence type="ECO:0000313" key="1">
    <source>
        <dbReference type="EMBL" id="MBX03604.1"/>
    </source>
</evidence>
<dbReference type="EMBL" id="GGEC01023120">
    <property type="protein sequence ID" value="MBX03604.1"/>
    <property type="molecule type" value="Transcribed_RNA"/>
</dbReference>
<organism evidence="1">
    <name type="scientific">Rhizophora mucronata</name>
    <name type="common">Asiatic mangrove</name>
    <dbReference type="NCBI Taxonomy" id="61149"/>
    <lineage>
        <taxon>Eukaryota</taxon>
        <taxon>Viridiplantae</taxon>
        <taxon>Streptophyta</taxon>
        <taxon>Embryophyta</taxon>
        <taxon>Tracheophyta</taxon>
        <taxon>Spermatophyta</taxon>
        <taxon>Magnoliopsida</taxon>
        <taxon>eudicotyledons</taxon>
        <taxon>Gunneridae</taxon>
        <taxon>Pentapetalae</taxon>
        <taxon>rosids</taxon>
        <taxon>fabids</taxon>
        <taxon>Malpighiales</taxon>
        <taxon>Rhizophoraceae</taxon>
        <taxon>Rhizophora</taxon>
    </lineage>
</organism>
<proteinExistence type="predicted"/>
<reference evidence="1" key="1">
    <citation type="submission" date="2018-02" db="EMBL/GenBank/DDBJ databases">
        <title>Rhizophora mucronata_Transcriptome.</title>
        <authorList>
            <person name="Meera S.P."/>
            <person name="Sreeshan A."/>
            <person name="Augustine A."/>
        </authorList>
    </citation>
    <scope>NUCLEOTIDE SEQUENCE</scope>
    <source>
        <tissue evidence="1">Leaf</tissue>
    </source>
</reference>
<protein>
    <submittedName>
        <fullName evidence="1">Uncharacterized protein MANES_01G072200</fullName>
    </submittedName>
</protein>
<dbReference type="AlphaFoldDB" id="A0A2P2KCZ0"/>